<dbReference type="AlphaFoldDB" id="A0AAD7MB10"/>
<proteinExistence type="predicted"/>
<reference evidence="1" key="1">
    <citation type="submission" date="2023-03" db="EMBL/GenBank/DDBJ databases">
        <title>Massive genome expansion in bonnet fungi (Mycena s.s.) driven by repeated elements and novel gene families across ecological guilds.</title>
        <authorList>
            <consortium name="Lawrence Berkeley National Laboratory"/>
            <person name="Harder C.B."/>
            <person name="Miyauchi S."/>
            <person name="Viragh M."/>
            <person name="Kuo A."/>
            <person name="Thoen E."/>
            <person name="Andreopoulos B."/>
            <person name="Lu D."/>
            <person name="Skrede I."/>
            <person name="Drula E."/>
            <person name="Henrissat B."/>
            <person name="Morin E."/>
            <person name="Kohler A."/>
            <person name="Barry K."/>
            <person name="LaButti K."/>
            <person name="Morin E."/>
            <person name="Salamov A."/>
            <person name="Lipzen A."/>
            <person name="Mereny Z."/>
            <person name="Hegedus B."/>
            <person name="Baldrian P."/>
            <person name="Stursova M."/>
            <person name="Weitz H."/>
            <person name="Taylor A."/>
            <person name="Grigoriev I.V."/>
            <person name="Nagy L.G."/>
            <person name="Martin F."/>
            <person name="Kauserud H."/>
        </authorList>
    </citation>
    <scope>NUCLEOTIDE SEQUENCE</scope>
    <source>
        <strain evidence="1">CBHHK067</strain>
    </source>
</reference>
<comment type="caution">
    <text evidence="1">The sequence shown here is derived from an EMBL/GenBank/DDBJ whole genome shotgun (WGS) entry which is preliminary data.</text>
</comment>
<evidence type="ECO:0000313" key="2">
    <source>
        <dbReference type="Proteomes" id="UP001221757"/>
    </source>
</evidence>
<dbReference type="EMBL" id="JARKIE010000003">
    <property type="protein sequence ID" value="KAJ7708768.1"/>
    <property type="molecule type" value="Genomic_DNA"/>
</dbReference>
<accession>A0AAD7MB10</accession>
<name>A0AAD7MB10_MYCRO</name>
<keyword evidence="2" id="KW-1185">Reference proteome</keyword>
<evidence type="ECO:0000313" key="1">
    <source>
        <dbReference type="EMBL" id="KAJ7708768.1"/>
    </source>
</evidence>
<dbReference type="Proteomes" id="UP001221757">
    <property type="component" value="Unassembled WGS sequence"/>
</dbReference>
<sequence length="134" mass="15001">MPTLETICHALTSLSEAEAHATFAHSADPDTARFLFVDNTQNYHLQRDLRIGREHMMNVGMSGLWFEALDVDITVFDLDAKRALIALNNRKVATIKDLLDLIDQEDCSDASNHTESRSSSKRSTPICFSTLVSF</sequence>
<organism evidence="1 2">
    <name type="scientific">Mycena rosella</name>
    <name type="common">Pink bonnet</name>
    <name type="synonym">Agaricus rosellus</name>
    <dbReference type="NCBI Taxonomy" id="1033263"/>
    <lineage>
        <taxon>Eukaryota</taxon>
        <taxon>Fungi</taxon>
        <taxon>Dikarya</taxon>
        <taxon>Basidiomycota</taxon>
        <taxon>Agaricomycotina</taxon>
        <taxon>Agaricomycetes</taxon>
        <taxon>Agaricomycetidae</taxon>
        <taxon>Agaricales</taxon>
        <taxon>Marasmiineae</taxon>
        <taxon>Mycenaceae</taxon>
        <taxon>Mycena</taxon>
    </lineage>
</organism>
<protein>
    <submittedName>
        <fullName evidence="1">Uncharacterized protein</fullName>
    </submittedName>
</protein>
<gene>
    <name evidence="1" type="ORF">B0H17DRAFT_1191263</name>
</gene>